<feature type="non-terminal residue" evidence="1">
    <location>
        <position position="98"/>
    </location>
</feature>
<dbReference type="EMBL" id="UINC01097946">
    <property type="protein sequence ID" value="SVC56068.1"/>
    <property type="molecule type" value="Genomic_DNA"/>
</dbReference>
<sequence>MVHLLFSQTISVQDTLRLQKNKNRYNLTNNFIPPVSIQITINGKLTNADSIDHINGIVYWENNYEKPVNAVISYSAIEKDLPISIGPNWKNLPPLDSL</sequence>
<protein>
    <submittedName>
        <fullName evidence="1">Uncharacterized protein</fullName>
    </submittedName>
</protein>
<proteinExistence type="predicted"/>
<accession>A0A382N678</accession>
<evidence type="ECO:0000313" key="1">
    <source>
        <dbReference type="EMBL" id="SVC56068.1"/>
    </source>
</evidence>
<organism evidence="1">
    <name type="scientific">marine metagenome</name>
    <dbReference type="NCBI Taxonomy" id="408172"/>
    <lineage>
        <taxon>unclassified sequences</taxon>
        <taxon>metagenomes</taxon>
        <taxon>ecological metagenomes</taxon>
    </lineage>
</organism>
<gene>
    <name evidence="1" type="ORF">METZ01_LOCUS308922</name>
</gene>
<dbReference type="AlphaFoldDB" id="A0A382N678"/>
<name>A0A382N678_9ZZZZ</name>
<reference evidence="1" key="1">
    <citation type="submission" date="2018-05" db="EMBL/GenBank/DDBJ databases">
        <authorList>
            <person name="Lanie J.A."/>
            <person name="Ng W.-L."/>
            <person name="Kazmierczak K.M."/>
            <person name="Andrzejewski T.M."/>
            <person name="Davidsen T.M."/>
            <person name="Wayne K.J."/>
            <person name="Tettelin H."/>
            <person name="Glass J.I."/>
            <person name="Rusch D."/>
            <person name="Podicherti R."/>
            <person name="Tsui H.-C.T."/>
            <person name="Winkler M.E."/>
        </authorList>
    </citation>
    <scope>NUCLEOTIDE SEQUENCE</scope>
</reference>